<evidence type="ECO:0000256" key="3">
    <source>
        <dbReference type="ARBA" id="ARBA00011489"/>
    </source>
</evidence>
<feature type="domain" description="Casparian strip membrane protein" evidence="10">
    <location>
        <begin position="28"/>
        <end position="181"/>
    </location>
</feature>
<evidence type="ECO:0000256" key="1">
    <source>
        <dbReference type="ARBA" id="ARBA00004651"/>
    </source>
</evidence>
<comment type="subcellular location">
    <subcellularLocation>
        <location evidence="1 8">Cell membrane</location>
        <topology evidence="1 8">Multi-pass membrane protein</topology>
    </subcellularLocation>
</comment>
<evidence type="ECO:0000313" key="11">
    <source>
        <dbReference type="Proteomes" id="UP000228380"/>
    </source>
</evidence>
<dbReference type="Proteomes" id="UP000228380">
    <property type="component" value="Chromosome 1"/>
</dbReference>
<dbReference type="AlphaFoldDB" id="A0A8B7CHF6"/>
<dbReference type="InterPro" id="IPR044173">
    <property type="entry name" value="CASPL"/>
</dbReference>
<dbReference type="OrthoDB" id="772477at2759"/>
<dbReference type="KEGG" id="pda:103713984"/>
<evidence type="ECO:0000256" key="8">
    <source>
        <dbReference type="RuleBase" id="RU361233"/>
    </source>
</evidence>
<evidence type="ECO:0000256" key="5">
    <source>
        <dbReference type="ARBA" id="ARBA00022692"/>
    </source>
</evidence>
<gene>
    <name evidence="12" type="primary">LOC103713984</name>
</gene>
<name>A0A8B7CHF6_PHODC</name>
<evidence type="ECO:0000256" key="6">
    <source>
        <dbReference type="ARBA" id="ARBA00022989"/>
    </source>
</evidence>
<evidence type="ECO:0000259" key="10">
    <source>
        <dbReference type="Pfam" id="PF04535"/>
    </source>
</evidence>
<evidence type="ECO:0000313" key="12">
    <source>
        <dbReference type="RefSeq" id="XP_008799284.2"/>
    </source>
</evidence>
<reference evidence="12" key="2">
    <citation type="submission" date="2025-08" db="UniProtKB">
        <authorList>
            <consortium name="RefSeq"/>
        </authorList>
    </citation>
    <scope>IDENTIFICATION</scope>
    <source>
        <tissue evidence="12">Young leaves</tissue>
    </source>
</reference>
<protein>
    <recommendedName>
        <fullName evidence="8">CASP-like protein</fullName>
    </recommendedName>
</protein>
<keyword evidence="4 8" id="KW-1003">Cell membrane</keyword>
<dbReference type="PANTHER" id="PTHR36488">
    <property type="entry name" value="CASP-LIKE PROTEIN 1U1"/>
    <property type="match status" value="1"/>
</dbReference>
<feature type="transmembrane region" description="Helical" evidence="8">
    <location>
        <begin position="85"/>
        <end position="107"/>
    </location>
</feature>
<feature type="transmembrane region" description="Helical" evidence="8">
    <location>
        <begin position="169"/>
        <end position="194"/>
    </location>
</feature>
<feature type="transmembrane region" description="Helical" evidence="8">
    <location>
        <begin position="35"/>
        <end position="55"/>
    </location>
</feature>
<dbReference type="RefSeq" id="XP_008799284.2">
    <property type="nucleotide sequence ID" value="XM_008801062.3"/>
</dbReference>
<dbReference type="InterPro" id="IPR006702">
    <property type="entry name" value="CASP_dom"/>
</dbReference>
<feature type="transmembrane region" description="Helical" evidence="8">
    <location>
        <begin position="119"/>
        <end position="149"/>
    </location>
</feature>
<evidence type="ECO:0000256" key="4">
    <source>
        <dbReference type="ARBA" id="ARBA00022475"/>
    </source>
</evidence>
<evidence type="ECO:0000256" key="2">
    <source>
        <dbReference type="ARBA" id="ARBA00007651"/>
    </source>
</evidence>
<dbReference type="GeneID" id="103713984"/>
<sequence>MESRAKHGFDGTQGAVNQGKSDLGRKPRSVSVHDIVLRLVALATTLVAAVVIGVAKQTKTVSIQLSPTGPSMPVPVVAKTAYSSAFVYFLVANVIACVYSAISLAISTAKRASRSNLPLLFSIVDIAMVALLFSGNGAAMTFGLLGAHGNSHLQWKKVCNVFEKFCFDVAVAGIVSMLGSLAYVLLVLLAIVSLHKRSP</sequence>
<keyword evidence="11" id="KW-1185">Reference proteome</keyword>
<dbReference type="NCBIfam" id="TIGR01569">
    <property type="entry name" value="A_tha_TIGR01569"/>
    <property type="match status" value="1"/>
</dbReference>
<evidence type="ECO:0000256" key="7">
    <source>
        <dbReference type="ARBA" id="ARBA00023136"/>
    </source>
</evidence>
<keyword evidence="6 8" id="KW-1133">Transmembrane helix</keyword>
<feature type="region of interest" description="Disordered" evidence="9">
    <location>
        <begin position="1"/>
        <end position="26"/>
    </location>
</feature>
<dbReference type="InterPro" id="IPR006459">
    <property type="entry name" value="CASP/CASPL"/>
</dbReference>
<dbReference type="PANTHER" id="PTHR36488:SF8">
    <property type="entry name" value="CASP-LIKE PROTEIN 1U1"/>
    <property type="match status" value="1"/>
</dbReference>
<accession>A0A8B7CHF6</accession>
<evidence type="ECO:0000256" key="9">
    <source>
        <dbReference type="SAM" id="MobiDB-lite"/>
    </source>
</evidence>
<proteinExistence type="inferred from homology"/>
<reference evidence="11" key="1">
    <citation type="journal article" date="2019" name="Nat. Commun.">
        <title>Genome-wide association mapping of date palm fruit traits.</title>
        <authorList>
            <person name="Hazzouri K.M."/>
            <person name="Gros-Balthazard M."/>
            <person name="Flowers J.M."/>
            <person name="Copetti D."/>
            <person name="Lemansour A."/>
            <person name="Lebrun M."/>
            <person name="Masmoudi K."/>
            <person name="Ferrand S."/>
            <person name="Dhar M.I."/>
            <person name="Fresquez Z.A."/>
            <person name="Rosas U."/>
            <person name="Zhang J."/>
            <person name="Talag J."/>
            <person name="Lee S."/>
            <person name="Kudrna D."/>
            <person name="Powell R.F."/>
            <person name="Leitch I.J."/>
            <person name="Krueger R.R."/>
            <person name="Wing R.A."/>
            <person name="Amiri K.M.A."/>
            <person name="Purugganan M.D."/>
        </authorList>
    </citation>
    <scope>NUCLEOTIDE SEQUENCE [LARGE SCALE GENOMIC DNA]</scope>
    <source>
        <strain evidence="11">cv. Khalas</strain>
    </source>
</reference>
<comment type="subunit">
    <text evidence="3 8">Homodimer and heterodimers.</text>
</comment>
<keyword evidence="7 8" id="KW-0472">Membrane</keyword>
<keyword evidence="5 8" id="KW-0812">Transmembrane</keyword>
<dbReference type="GO" id="GO:0005886">
    <property type="term" value="C:plasma membrane"/>
    <property type="evidence" value="ECO:0007669"/>
    <property type="project" value="UniProtKB-SubCell"/>
</dbReference>
<dbReference type="Pfam" id="PF04535">
    <property type="entry name" value="CASP_dom"/>
    <property type="match status" value="1"/>
</dbReference>
<organism evidence="11 12">
    <name type="scientific">Phoenix dactylifera</name>
    <name type="common">Date palm</name>
    <dbReference type="NCBI Taxonomy" id="42345"/>
    <lineage>
        <taxon>Eukaryota</taxon>
        <taxon>Viridiplantae</taxon>
        <taxon>Streptophyta</taxon>
        <taxon>Embryophyta</taxon>
        <taxon>Tracheophyta</taxon>
        <taxon>Spermatophyta</taxon>
        <taxon>Magnoliopsida</taxon>
        <taxon>Liliopsida</taxon>
        <taxon>Arecaceae</taxon>
        <taxon>Coryphoideae</taxon>
        <taxon>Phoeniceae</taxon>
        <taxon>Phoenix</taxon>
    </lineage>
</organism>
<comment type="similarity">
    <text evidence="2 8">Belongs to the Casparian strip membrane proteins (CASP) family.</text>
</comment>